<dbReference type="Pfam" id="PF13899">
    <property type="entry name" value="Thioredoxin_7"/>
    <property type="match status" value="1"/>
</dbReference>
<keyword evidence="1" id="KW-0676">Redox-active center</keyword>
<evidence type="ECO:0000313" key="3">
    <source>
        <dbReference type="EMBL" id="MFD2034643.1"/>
    </source>
</evidence>
<feature type="domain" description="Thioredoxin" evidence="2">
    <location>
        <begin position="10"/>
        <end position="147"/>
    </location>
</feature>
<gene>
    <name evidence="3" type="ORF">ACFSKL_07585</name>
</gene>
<dbReference type="PROSITE" id="PS00194">
    <property type="entry name" value="THIOREDOXIN_1"/>
    <property type="match status" value="1"/>
</dbReference>
<dbReference type="PROSITE" id="PS51352">
    <property type="entry name" value="THIOREDOXIN_2"/>
    <property type="match status" value="1"/>
</dbReference>
<dbReference type="InterPro" id="IPR036249">
    <property type="entry name" value="Thioredoxin-like_sf"/>
</dbReference>
<evidence type="ECO:0000256" key="1">
    <source>
        <dbReference type="ARBA" id="ARBA00023284"/>
    </source>
</evidence>
<dbReference type="InterPro" id="IPR013766">
    <property type="entry name" value="Thioredoxin_domain"/>
</dbReference>
<dbReference type="PROSITE" id="PS51257">
    <property type="entry name" value="PROKAR_LIPOPROTEIN"/>
    <property type="match status" value="1"/>
</dbReference>
<reference evidence="4" key="1">
    <citation type="journal article" date="2019" name="Int. J. Syst. Evol. Microbiol.">
        <title>The Global Catalogue of Microorganisms (GCM) 10K type strain sequencing project: providing services to taxonomists for standard genome sequencing and annotation.</title>
        <authorList>
            <consortium name="The Broad Institute Genomics Platform"/>
            <consortium name="The Broad Institute Genome Sequencing Center for Infectious Disease"/>
            <person name="Wu L."/>
            <person name="Ma J."/>
        </authorList>
    </citation>
    <scope>NUCLEOTIDE SEQUENCE [LARGE SCALE GENOMIC DNA]</scope>
    <source>
        <strain evidence="4">CGMCC 1.15180</strain>
    </source>
</reference>
<dbReference type="PANTHER" id="PTHR32234:SF0">
    <property type="entry name" value="THIOL:DISULFIDE INTERCHANGE PROTEIN DSBD"/>
    <property type="match status" value="1"/>
</dbReference>
<dbReference type="InterPro" id="IPR017937">
    <property type="entry name" value="Thioredoxin_CS"/>
</dbReference>
<dbReference type="RefSeq" id="WP_376884989.1">
    <property type="nucleotide sequence ID" value="NZ_JBHUHR010000021.1"/>
</dbReference>
<protein>
    <submittedName>
        <fullName evidence="3">Thioredoxin family protein</fullName>
    </submittedName>
</protein>
<dbReference type="Gene3D" id="3.40.30.10">
    <property type="entry name" value="Glutaredoxin"/>
    <property type="match status" value="1"/>
</dbReference>
<evidence type="ECO:0000259" key="2">
    <source>
        <dbReference type="PROSITE" id="PS51352"/>
    </source>
</evidence>
<dbReference type="EMBL" id="JBHUHR010000021">
    <property type="protein sequence ID" value="MFD2034643.1"/>
    <property type="molecule type" value="Genomic_DNA"/>
</dbReference>
<dbReference type="PANTHER" id="PTHR32234">
    <property type="entry name" value="THIOL:DISULFIDE INTERCHANGE PROTEIN DSBD"/>
    <property type="match status" value="1"/>
</dbReference>
<dbReference type="Proteomes" id="UP001597361">
    <property type="component" value="Unassembled WGS sequence"/>
</dbReference>
<keyword evidence="4" id="KW-1185">Reference proteome</keyword>
<comment type="caution">
    <text evidence="3">The sequence shown here is derived from an EMBL/GenBank/DDBJ whole genome shotgun (WGS) entry which is preliminary data.</text>
</comment>
<dbReference type="SUPFAM" id="SSF52833">
    <property type="entry name" value="Thioredoxin-like"/>
    <property type="match status" value="1"/>
</dbReference>
<evidence type="ECO:0000313" key="4">
    <source>
        <dbReference type="Proteomes" id="UP001597361"/>
    </source>
</evidence>
<accession>A0ABW4VL67</accession>
<proteinExistence type="predicted"/>
<name>A0ABW4VL67_9BACT</name>
<organism evidence="3 4">
    <name type="scientific">Belliella marina</name>
    <dbReference type="NCBI Taxonomy" id="1644146"/>
    <lineage>
        <taxon>Bacteria</taxon>
        <taxon>Pseudomonadati</taxon>
        <taxon>Bacteroidota</taxon>
        <taxon>Cytophagia</taxon>
        <taxon>Cytophagales</taxon>
        <taxon>Cyclobacteriaceae</taxon>
        <taxon>Belliella</taxon>
    </lineage>
</organism>
<sequence>MKVFQIFLIALVAFGCADKSKTETVNYELEIIDQDFAKATELASAQNKLLFIDFYTTWCAPCEQLDKLVFQNDSIKQILAKDFILLKYDAENDTIFHLSKKHHVSSYPTAIVLNRKGYVVNRKYGFPGNDFETLSEMVLDFTDQSIDLNNENKYLKGYSNTIDETKYPKFYIDYVNRTNTKPKTSDIVDFINSKQNFFNEEDFTTLFYFGHNAPSNIGDIILENKQKYFDLYGEQDVEILLWFLTSAKFKEAISENNDEKYDNAVAFTKRALSQGWVDDILPSREIDRLKAQNKWGDVFKLYEERKNKGDIDEGEINYVCWDVYKNCDDQQVIAKCIEWMEEVTDKNPEFTYLNTYAFLLYKSGNKKETKEAAEKALEAAKQEGGNAKTLEELMKKL</sequence>